<feature type="compositionally biased region" description="Pro residues" evidence="3">
    <location>
        <begin position="193"/>
        <end position="202"/>
    </location>
</feature>
<feature type="compositionally biased region" description="Polar residues" evidence="3">
    <location>
        <begin position="476"/>
        <end position="490"/>
    </location>
</feature>
<feature type="compositionally biased region" description="Polar residues" evidence="3">
    <location>
        <begin position="761"/>
        <end position="778"/>
    </location>
</feature>
<feature type="compositionally biased region" description="Polar residues" evidence="3">
    <location>
        <begin position="421"/>
        <end position="431"/>
    </location>
</feature>
<evidence type="ECO:0000256" key="1">
    <source>
        <dbReference type="ARBA" id="ARBA00022737"/>
    </source>
</evidence>
<dbReference type="InterPro" id="IPR039041">
    <property type="entry name" value="Nav/unc-53"/>
</dbReference>
<feature type="compositionally biased region" description="Low complexity" evidence="3">
    <location>
        <begin position="813"/>
        <end position="825"/>
    </location>
</feature>
<organism evidence="5 6">
    <name type="scientific">Amphimedon queenslandica</name>
    <name type="common">Sponge</name>
    <dbReference type="NCBI Taxonomy" id="400682"/>
    <lineage>
        <taxon>Eukaryota</taxon>
        <taxon>Metazoa</taxon>
        <taxon>Porifera</taxon>
        <taxon>Demospongiae</taxon>
        <taxon>Heteroscleromorpha</taxon>
        <taxon>Haplosclerida</taxon>
        <taxon>Niphatidae</taxon>
        <taxon>Amphimedon</taxon>
    </lineage>
</organism>
<evidence type="ECO:0000256" key="3">
    <source>
        <dbReference type="SAM" id="MobiDB-lite"/>
    </source>
</evidence>
<feature type="domain" description="Calponin-homology (CH)" evidence="4">
    <location>
        <begin position="10"/>
        <end position="118"/>
    </location>
</feature>
<proteinExistence type="predicted"/>
<feature type="compositionally biased region" description="Low complexity" evidence="3">
    <location>
        <begin position="584"/>
        <end position="595"/>
    </location>
</feature>
<dbReference type="GeneID" id="100641961"/>
<dbReference type="Pfam" id="PF00307">
    <property type="entry name" value="CH"/>
    <property type="match status" value="1"/>
</dbReference>
<dbReference type="InterPro" id="IPR001715">
    <property type="entry name" value="CH_dom"/>
</dbReference>
<keyword evidence="2" id="KW-0009">Actin-binding</keyword>
<feature type="compositionally biased region" description="Low complexity" evidence="3">
    <location>
        <begin position="123"/>
        <end position="141"/>
    </location>
</feature>
<dbReference type="RefSeq" id="XP_019860354.1">
    <property type="nucleotide sequence ID" value="XM_020004795.1"/>
</dbReference>
<sequence>MTSRIAAVKTDQRKVYTDWANNRLKKAGLTDVQVNDLHKDIPDGFILPKIIQAVVHEDVPGILSSPDNDSERKQNIEASVMYLQRIGINCNGFSAKDISEGSMRAILQLFFSLSQFKPKASEEAQPSPSSSRLRPVSPSLRMMHSVRPSDGSGSKLKSPHLISTSMSSSPSNSNSSSVNTSPVSTPVATAPPASIPSFPPPTTTSSAANNNNSSKQQQLGPRRHAGSIIPTSLDPMAQSRRIPYKAVTVSPSSGGGGGTDQRQRSNSEVIPPTETPSSSIAKPTSLQPPKGAEGSRLKSPGGPSSLSLKSPTGTTSLTSSSESIDDIKLSSSSSSVASAAKLGRSNSSITESTSPGLRKKLSMPSGRSTPTERSGLARPTRLQKLTKTEESKLVLSTNDGIKRSNTADHAPVSISVPGSGISRSLTSSKESSPAPIESTGGGEKGGEKVSGLSKLTRPAVTGDNKGTGEEGHQLEKSNSGSKLTKLTQLPSKLKSPVGHAPTKEGEESVESSSGNPGVGGARNALVGGAGGASKLSLLTRKPLGIQKPSQLRKAASLTSNIEDTRSDESAKQENKLPAEPTLNEETTPTHKVTTPTHEETTPTHQEATPTHQHTSPIKEQSPKQTSSQQTTPTKATKTHPSLDLQAQPTEATPPKIDQRSSNSSIGSATSDTSSTGMAGGTETPSPFERKYVRRTSPEGMSVDETLSPSDSGGLDEGKGRSFSSPNKENVSQVQPNMLPSAESTQILQRAHSLSPKASRRIFNNSSSPSHLISNQSAVSGEVAKQPKRSILSRKQGDNSALSADKHVRPVGHSSSTESFSSSEVSLGQVTSGESLTRLPSQAPPPSVMIGERRISNTDRPRSLEDIEKHSFNTGSYPGDLQSVSSGALIRRGSTRSDRLDYSDVESFLETGLQDRNESSTPELLETYENQLSQLKKDLESKSKMLSMYETSMTDLSTKVTTLKRSLEEKVQYQYQFNTNIIKSLPL</sequence>
<feature type="compositionally biased region" description="Polar residues" evidence="3">
    <location>
        <begin position="275"/>
        <end position="287"/>
    </location>
</feature>
<feature type="region of interest" description="Disordered" evidence="3">
    <location>
        <begin position="119"/>
        <end position="849"/>
    </location>
</feature>
<reference evidence="6" key="1">
    <citation type="journal article" date="2010" name="Nature">
        <title>The Amphimedon queenslandica genome and the evolution of animal complexity.</title>
        <authorList>
            <person name="Srivastava M."/>
            <person name="Simakov O."/>
            <person name="Chapman J."/>
            <person name="Fahey B."/>
            <person name="Gauthier M.E."/>
            <person name="Mitros T."/>
            <person name="Richards G.S."/>
            <person name="Conaco C."/>
            <person name="Dacre M."/>
            <person name="Hellsten U."/>
            <person name="Larroux C."/>
            <person name="Putnam N.H."/>
            <person name="Stanke M."/>
            <person name="Adamska M."/>
            <person name="Darling A."/>
            <person name="Degnan S.M."/>
            <person name="Oakley T.H."/>
            <person name="Plachetzki D.C."/>
            <person name="Zhai Y."/>
            <person name="Adamski M."/>
            <person name="Calcino A."/>
            <person name="Cummins S.F."/>
            <person name="Goodstein D.M."/>
            <person name="Harris C."/>
            <person name="Jackson D.J."/>
            <person name="Leys S.P."/>
            <person name="Shu S."/>
            <person name="Woodcroft B.J."/>
            <person name="Vervoort M."/>
            <person name="Kosik K.S."/>
            <person name="Manning G."/>
            <person name="Degnan B.M."/>
            <person name="Rokhsar D.S."/>
        </authorList>
    </citation>
    <scope>NUCLEOTIDE SEQUENCE [LARGE SCALE GENOMIC DNA]</scope>
</reference>
<reference evidence="5" key="2">
    <citation type="submission" date="2024-06" db="UniProtKB">
        <authorList>
            <consortium name="EnsemblMetazoa"/>
        </authorList>
    </citation>
    <scope>IDENTIFICATION</scope>
</reference>
<dbReference type="GO" id="GO:0003779">
    <property type="term" value="F:actin binding"/>
    <property type="evidence" value="ECO:0007669"/>
    <property type="project" value="UniProtKB-KW"/>
</dbReference>
<dbReference type="PROSITE" id="PS00019">
    <property type="entry name" value="ACTININ_1"/>
    <property type="match status" value="1"/>
</dbReference>
<dbReference type="PROSITE" id="PS50021">
    <property type="entry name" value="CH"/>
    <property type="match status" value="1"/>
</dbReference>
<feature type="compositionally biased region" description="Polar residues" evidence="3">
    <location>
        <begin position="827"/>
        <end position="839"/>
    </location>
</feature>
<dbReference type="PANTHER" id="PTHR12784:SF28">
    <property type="entry name" value="PROTEIN SICKIE"/>
    <property type="match status" value="1"/>
</dbReference>
<dbReference type="SUPFAM" id="SSF47576">
    <property type="entry name" value="Calponin-homology domain, CH-domain"/>
    <property type="match status" value="1"/>
</dbReference>
<feature type="compositionally biased region" description="Basic and acidic residues" evidence="3">
    <location>
        <begin position="466"/>
        <end position="475"/>
    </location>
</feature>
<dbReference type="InterPro" id="IPR001589">
    <property type="entry name" value="Actinin_actin-bd_CS"/>
</dbReference>
<feature type="compositionally biased region" description="Low complexity" evidence="3">
    <location>
        <begin position="660"/>
        <end position="676"/>
    </location>
</feature>
<feature type="compositionally biased region" description="Low complexity" evidence="3">
    <location>
        <begin position="203"/>
        <end position="214"/>
    </location>
</feature>
<dbReference type="KEGG" id="aqu:100641961"/>
<feature type="compositionally biased region" description="Polar residues" evidence="3">
    <location>
        <begin position="721"/>
        <end position="747"/>
    </location>
</feature>
<evidence type="ECO:0000259" key="4">
    <source>
        <dbReference type="PROSITE" id="PS50021"/>
    </source>
</evidence>
<keyword evidence="6" id="KW-1185">Reference proteome</keyword>
<accession>A0AAN0JTZ5</accession>
<dbReference type="PANTHER" id="PTHR12784">
    <property type="entry name" value="STEERIN"/>
    <property type="match status" value="1"/>
</dbReference>
<protein>
    <recommendedName>
        <fullName evidence="4">Calponin-homology (CH) domain-containing protein</fullName>
    </recommendedName>
</protein>
<dbReference type="AlphaFoldDB" id="A0AAN0JTZ5"/>
<dbReference type="EnsemblMetazoa" id="XM_020004795.1">
    <property type="protein sequence ID" value="XP_019860354.1"/>
    <property type="gene ID" value="LOC100641961"/>
</dbReference>
<dbReference type="InterPro" id="IPR036872">
    <property type="entry name" value="CH_dom_sf"/>
</dbReference>
<evidence type="ECO:0000256" key="2">
    <source>
        <dbReference type="ARBA" id="ARBA00023203"/>
    </source>
</evidence>
<name>A0AAN0JTZ5_AMPQE</name>
<evidence type="ECO:0000313" key="6">
    <source>
        <dbReference type="Proteomes" id="UP000007879"/>
    </source>
</evidence>
<dbReference type="SMART" id="SM00033">
    <property type="entry name" value="CH"/>
    <property type="match status" value="1"/>
</dbReference>
<feature type="compositionally biased region" description="Basic and acidic residues" evidence="3">
    <location>
        <begin position="562"/>
        <end position="576"/>
    </location>
</feature>
<feature type="compositionally biased region" description="Low complexity" evidence="3">
    <location>
        <begin position="297"/>
        <end position="322"/>
    </location>
</feature>
<keyword evidence="1" id="KW-0677">Repeat</keyword>
<feature type="compositionally biased region" description="Polar residues" evidence="3">
    <location>
        <begin position="344"/>
        <end position="355"/>
    </location>
</feature>
<feature type="compositionally biased region" description="Low complexity" evidence="3">
    <location>
        <begin position="163"/>
        <end position="192"/>
    </location>
</feature>
<dbReference type="Proteomes" id="UP000007879">
    <property type="component" value="Unassembled WGS sequence"/>
</dbReference>
<feature type="compositionally biased region" description="Low complexity" evidence="3">
    <location>
        <begin position="329"/>
        <end position="342"/>
    </location>
</feature>
<dbReference type="Gene3D" id="1.10.418.10">
    <property type="entry name" value="Calponin-like domain"/>
    <property type="match status" value="1"/>
</dbReference>
<feature type="compositionally biased region" description="Low complexity" evidence="3">
    <location>
        <begin position="602"/>
        <end position="641"/>
    </location>
</feature>
<evidence type="ECO:0000313" key="5">
    <source>
        <dbReference type="EnsemblMetazoa" id="XP_019860354.1"/>
    </source>
</evidence>